<dbReference type="Pfam" id="PF16011">
    <property type="entry name" value="CBM9_2"/>
    <property type="match status" value="1"/>
</dbReference>
<dbReference type="AlphaFoldDB" id="A0A1R3T1G9"/>
<dbReference type="InterPro" id="IPR010502">
    <property type="entry name" value="Carb-bd_dom_fam9"/>
</dbReference>
<keyword evidence="3" id="KW-1185">Reference proteome</keyword>
<evidence type="ECO:0000313" key="3">
    <source>
        <dbReference type="Proteomes" id="UP000187464"/>
    </source>
</evidence>
<dbReference type="RefSeq" id="WP_076929586.1">
    <property type="nucleotide sequence ID" value="NZ_LT605205.1"/>
</dbReference>
<dbReference type="GO" id="GO:0016052">
    <property type="term" value="P:carbohydrate catabolic process"/>
    <property type="evidence" value="ECO:0007669"/>
    <property type="project" value="InterPro"/>
</dbReference>
<dbReference type="Proteomes" id="UP000187464">
    <property type="component" value="Chromosome I"/>
</dbReference>
<evidence type="ECO:0000313" key="2">
    <source>
        <dbReference type="EMBL" id="SCD19969.1"/>
    </source>
</evidence>
<name>A0A1R3T1G9_9BACT</name>
<dbReference type="CDD" id="cd09620">
    <property type="entry name" value="CBM9_like_3"/>
    <property type="match status" value="1"/>
</dbReference>
<dbReference type="SUPFAM" id="SSF49344">
    <property type="entry name" value="CBD9-like"/>
    <property type="match status" value="1"/>
</dbReference>
<accession>A0A1R3T1G9</accession>
<protein>
    <submittedName>
        <fullName evidence="2">Family 9 carbohydrate-binding modules</fullName>
    </submittedName>
</protein>
<reference evidence="3" key="1">
    <citation type="submission" date="2016-08" db="EMBL/GenBank/DDBJ databases">
        <authorList>
            <person name="Wibberg D."/>
        </authorList>
    </citation>
    <scope>NUCLEOTIDE SEQUENCE [LARGE SCALE GENOMIC DNA]</scope>
</reference>
<dbReference type="Gene3D" id="2.60.40.1190">
    <property type="match status" value="1"/>
</dbReference>
<organism evidence="2 3">
    <name type="scientific">Proteiniphilum saccharofermentans</name>
    <dbReference type="NCBI Taxonomy" id="1642647"/>
    <lineage>
        <taxon>Bacteria</taxon>
        <taxon>Pseudomonadati</taxon>
        <taxon>Bacteroidota</taxon>
        <taxon>Bacteroidia</taxon>
        <taxon>Bacteroidales</taxon>
        <taxon>Dysgonomonadaceae</taxon>
        <taxon>Proteiniphilum</taxon>
    </lineage>
</organism>
<proteinExistence type="predicted"/>
<dbReference type="KEGG" id="psac:PSM36_1144"/>
<dbReference type="GO" id="GO:0030246">
    <property type="term" value="F:carbohydrate binding"/>
    <property type="evidence" value="ECO:0007669"/>
    <property type="project" value="InterPro"/>
</dbReference>
<sequence length="215" mass="24811">MRTLQVPKQNVSQLETVFDKIKMLHEGGAEAPIDQVNWKDDFPKSLPVTVRVAHDGEKLYLYYTVIGEAVRAANTEDFGSVWEDSCVEFFMQREGENIYRNFECNVLGVLLSRQNERKGKGENQTPEMPTIYRYGTVCHRYEGNRQVSDWNMYLEIPKKALGFDAHESLSGQKIKANFYKCGDETPEPHFLSWNPIDLPQPNFHAPQFFGLLNLE</sequence>
<gene>
    <name evidence="2" type="ORF">PSM36_1144</name>
</gene>
<feature type="domain" description="Carbohydrate-binding" evidence="1">
    <location>
        <begin position="29"/>
        <end position="214"/>
    </location>
</feature>
<dbReference type="GO" id="GO:0004553">
    <property type="term" value="F:hydrolase activity, hydrolyzing O-glycosyl compounds"/>
    <property type="evidence" value="ECO:0007669"/>
    <property type="project" value="InterPro"/>
</dbReference>
<evidence type="ECO:0000259" key="1">
    <source>
        <dbReference type="Pfam" id="PF16011"/>
    </source>
</evidence>
<dbReference type="EMBL" id="LT605205">
    <property type="protein sequence ID" value="SCD19969.1"/>
    <property type="molecule type" value="Genomic_DNA"/>
</dbReference>
<dbReference type="STRING" id="1642647.PSM36_1144"/>